<feature type="transmembrane region" description="Helical" evidence="1">
    <location>
        <begin position="64"/>
        <end position="84"/>
    </location>
</feature>
<dbReference type="RefSeq" id="WP_266599352.1">
    <property type="nucleotide sequence ID" value="NZ_JAPHNL010000113.1"/>
</dbReference>
<keyword evidence="3" id="KW-1185">Reference proteome</keyword>
<evidence type="ECO:0000313" key="2">
    <source>
        <dbReference type="EMBL" id="MCX3060618.1"/>
    </source>
</evidence>
<sequence length="163" mass="16876">MRNTNNTTGLVIAVLVVALVVRRQVRTRPVRRYGSLVAPALLGVVGAVGIAFGIAAAVKDRPLTLLPVVLLVASLAVAASFGVARARTVRVWRGPRSEVLRKGTAATTGLWLASLGVHIGLALWIDRAAGAGLLGTASLYAYVAVGLGTQNLLVRRRAAALPG</sequence>
<dbReference type="EMBL" id="JAPHNL010000113">
    <property type="protein sequence ID" value="MCX3060618.1"/>
    <property type="molecule type" value="Genomic_DNA"/>
</dbReference>
<feature type="transmembrane region" description="Helical" evidence="1">
    <location>
        <begin position="105"/>
        <end position="125"/>
    </location>
</feature>
<feature type="transmembrane region" description="Helical" evidence="1">
    <location>
        <begin position="131"/>
        <end position="154"/>
    </location>
</feature>
<dbReference type="Proteomes" id="UP001163064">
    <property type="component" value="Unassembled WGS sequence"/>
</dbReference>
<keyword evidence="1" id="KW-1133">Transmembrane helix</keyword>
<organism evidence="2 3">
    <name type="scientific">Streptomyces beihaiensis</name>
    <dbReference type="NCBI Taxonomy" id="2984495"/>
    <lineage>
        <taxon>Bacteria</taxon>
        <taxon>Bacillati</taxon>
        <taxon>Actinomycetota</taxon>
        <taxon>Actinomycetes</taxon>
        <taxon>Kitasatosporales</taxon>
        <taxon>Streptomycetaceae</taxon>
        <taxon>Streptomyces</taxon>
    </lineage>
</organism>
<name>A0ABT3TUA7_9ACTN</name>
<protein>
    <recommendedName>
        <fullName evidence="4">Integral membrane protein</fullName>
    </recommendedName>
</protein>
<comment type="caution">
    <text evidence="2">The sequence shown here is derived from an EMBL/GenBank/DDBJ whole genome shotgun (WGS) entry which is preliminary data.</text>
</comment>
<reference evidence="2" key="1">
    <citation type="submission" date="2022-10" db="EMBL/GenBank/DDBJ databases">
        <title>Streptomyces beihaiensis sp. nov., a chitin degrading actinobacterium, isolated from shrimp pond soil.</title>
        <authorList>
            <person name="Xie J."/>
            <person name="Shen N."/>
        </authorList>
    </citation>
    <scope>NUCLEOTIDE SEQUENCE</scope>
    <source>
        <strain evidence="2">GXMU-J5</strain>
    </source>
</reference>
<keyword evidence="1" id="KW-0472">Membrane</keyword>
<evidence type="ECO:0000313" key="3">
    <source>
        <dbReference type="Proteomes" id="UP001163064"/>
    </source>
</evidence>
<proteinExistence type="predicted"/>
<gene>
    <name evidence="2" type="ORF">OFY01_12770</name>
</gene>
<keyword evidence="1" id="KW-0812">Transmembrane</keyword>
<evidence type="ECO:0008006" key="4">
    <source>
        <dbReference type="Google" id="ProtNLM"/>
    </source>
</evidence>
<feature type="transmembrane region" description="Helical" evidence="1">
    <location>
        <begin position="6"/>
        <end position="21"/>
    </location>
</feature>
<evidence type="ECO:0000256" key="1">
    <source>
        <dbReference type="SAM" id="Phobius"/>
    </source>
</evidence>
<accession>A0ABT3TUA7</accession>
<feature type="transmembrane region" description="Helical" evidence="1">
    <location>
        <begin position="33"/>
        <end position="58"/>
    </location>
</feature>